<evidence type="ECO:0000256" key="1">
    <source>
        <dbReference type="ARBA" id="ARBA00009871"/>
    </source>
</evidence>
<dbReference type="AlphaFoldDB" id="A0A7Y4KW40"/>
<reference evidence="2 5" key="2">
    <citation type="submission" date="2020-08" db="EMBL/GenBank/DDBJ databases">
        <title>Sequencing the genomes of 1000 actinobacteria strains.</title>
        <authorList>
            <person name="Klenk H.-P."/>
        </authorList>
    </citation>
    <scope>NUCLEOTIDE SEQUENCE [LARGE SCALE GENOMIC DNA]</scope>
    <source>
        <strain evidence="2 5">DSM 15626</strain>
    </source>
</reference>
<dbReference type="PROSITE" id="PS51318">
    <property type="entry name" value="TAT"/>
    <property type="match status" value="1"/>
</dbReference>
<comment type="caution">
    <text evidence="3">The sequence shown here is derived from an EMBL/GenBank/DDBJ whole genome shotgun (WGS) entry which is preliminary data.</text>
</comment>
<dbReference type="Proteomes" id="UP000553957">
    <property type="component" value="Unassembled WGS sequence"/>
</dbReference>
<dbReference type="Proteomes" id="UP000534306">
    <property type="component" value="Unassembled WGS sequence"/>
</dbReference>
<evidence type="ECO:0000313" key="2">
    <source>
        <dbReference type="EMBL" id="MBB6567681.1"/>
    </source>
</evidence>
<dbReference type="GO" id="GO:0005507">
    <property type="term" value="F:copper ion binding"/>
    <property type="evidence" value="ECO:0007669"/>
    <property type="project" value="InterPro"/>
</dbReference>
<dbReference type="Gene3D" id="3.30.1880.10">
    <property type="entry name" value="protein ne1242 domain like"/>
    <property type="match status" value="1"/>
</dbReference>
<keyword evidence="4" id="KW-1185">Reference proteome</keyword>
<evidence type="ECO:0000313" key="3">
    <source>
        <dbReference type="EMBL" id="NOL39718.1"/>
    </source>
</evidence>
<sequence>MSQISRRTLLAVTGAAGAVAVTGTVAVTWGSTPAVAAGELFDEIYQGRRIQGTVAQNQAAGHLPMSAAQIDGRPLHVMRRPDGCYASSVVHYAPAPTLRDVVRQAVDHLHGAQLAVVHHHHGG</sequence>
<dbReference type="InterPro" id="IPR006311">
    <property type="entry name" value="TAT_signal"/>
</dbReference>
<dbReference type="Pfam" id="PF06236">
    <property type="entry name" value="MelC1"/>
    <property type="match status" value="1"/>
</dbReference>
<gene>
    <name evidence="2" type="ORF">HNR71_003318</name>
    <name evidence="3" type="ORF">HPO96_05620</name>
</gene>
<name>A0A7Y4KW40_9ACTN</name>
<dbReference type="GO" id="GO:0042438">
    <property type="term" value="P:melanin biosynthetic process"/>
    <property type="evidence" value="ECO:0007669"/>
    <property type="project" value="InterPro"/>
</dbReference>
<dbReference type="EMBL" id="JACHKF010000001">
    <property type="protein sequence ID" value="MBB6567681.1"/>
    <property type="molecule type" value="Genomic_DNA"/>
</dbReference>
<accession>A0A7Y4KW40</accession>
<dbReference type="InterPro" id="IPR023199">
    <property type="entry name" value="GriE/MELC1_sf"/>
</dbReference>
<dbReference type="EMBL" id="JABJRC010000001">
    <property type="protein sequence ID" value="NOL39718.1"/>
    <property type="molecule type" value="Genomic_DNA"/>
</dbReference>
<organism evidence="3 4">
    <name type="scientific">Kribbella sandramycini</name>
    <dbReference type="NCBI Taxonomy" id="60450"/>
    <lineage>
        <taxon>Bacteria</taxon>
        <taxon>Bacillati</taxon>
        <taxon>Actinomycetota</taxon>
        <taxon>Actinomycetes</taxon>
        <taxon>Propionibacteriales</taxon>
        <taxon>Kribbellaceae</taxon>
        <taxon>Kribbella</taxon>
    </lineage>
</organism>
<comment type="similarity">
    <text evidence="1">Belongs to the melC1 family.</text>
</comment>
<dbReference type="RefSeq" id="WP_171671552.1">
    <property type="nucleotide sequence ID" value="NZ_BAAAGT010000003.1"/>
</dbReference>
<proteinExistence type="inferred from homology"/>
<reference evidence="3 4" key="1">
    <citation type="submission" date="2020-05" db="EMBL/GenBank/DDBJ databases">
        <title>Genome sequence of Kribbella sandramycini ATCC 39419.</title>
        <authorList>
            <person name="Maclea K.S."/>
            <person name="Fair J.L."/>
        </authorList>
    </citation>
    <scope>NUCLEOTIDE SEQUENCE [LARGE SCALE GENOMIC DNA]</scope>
    <source>
        <strain evidence="3 4">ATCC 39419</strain>
    </source>
</reference>
<evidence type="ECO:0000313" key="4">
    <source>
        <dbReference type="Proteomes" id="UP000534306"/>
    </source>
</evidence>
<protein>
    <submittedName>
        <fullName evidence="3">Tyrosinase</fullName>
    </submittedName>
</protein>
<dbReference type="InterPro" id="IPR010928">
    <property type="entry name" value="MelC1"/>
</dbReference>
<evidence type="ECO:0000313" key="5">
    <source>
        <dbReference type="Proteomes" id="UP000553957"/>
    </source>
</evidence>